<accession>A0A381NTA5</accession>
<organism evidence="1">
    <name type="scientific">marine metagenome</name>
    <dbReference type="NCBI Taxonomy" id="408172"/>
    <lineage>
        <taxon>unclassified sequences</taxon>
        <taxon>metagenomes</taxon>
        <taxon>ecological metagenomes</taxon>
    </lineage>
</organism>
<dbReference type="PROSITE" id="PS51257">
    <property type="entry name" value="PROKAR_LIPOPROTEIN"/>
    <property type="match status" value="1"/>
</dbReference>
<proteinExistence type="predicted"/>
<name>A0A381NTA5_9ZZZZ</name>
<dbReference type="AlphaFoldDB" id="A0A381NTA5"/>
<dbReference type="EMBL" id="UINC01000578">
    <property type="protein sequence ID" value="SUZ57780.1"/>
    <property type="molecule type" value="Genomic_DNA"/>
</dbReference>
<reference evidence="1" key="1">
    <citation type="submission" date="2018-05" db="EMBL/GenBank/DDBJ databases">
        <authorList>
            <person name="Lanie J.A."/>
            <person name="Ng W.-L."/>
            <person name="Kazmierczak K.M."/>
            <person name="Andrzejewski T.M."/>
            <person name="Davidsen T.M."/>
            <person name="Wayne K.J."/>
            <person name="Tettelin H."/>
            <person name="Glass J.I."/>
            <person name="Rusch D."/>
            <person name="Podicherti R."/>
            <person name="Tsui H.-C.T."/>
            <person name="Winkler M.E."/>
        </authorList>
    </citation>
    <scope>NUCLEOTIDE SEQUENCE</scope>
</reference>
<sequence length="133" mass="14860">MRLRGTTMGLLAASAILSGCFGTMLGLRDFSEVTLQNNARIMTLQRGMTPEQVIEHIGPSSNSRIPNPFRSELYVAGDDIFRAFFFYSGTGLVPSIPDSDLTPVVFKNESLDGWGWSYWESTAKQYNISIRNR</sequence>
<gene>
    <name evidence="1" type="ORF">METZ01_LOCUS10634</name>
</gene>
<protein>
    <submittedName>
        <fullName evidence="1">Uncharacterized protein</fullName>
    </submittedName>
</protein>
<evidence type="ECO:0000313" key="1">
    <source>
        <dbReference type="EMBL" id="SUZ57780.1"/>
    </source>
</evidence>